<comment type="caution">
    <text evidence="2">The sequence shown here is derived from an EMBL/GenBank/DDBJ whole genome shotgun (WGS) entry which is preliminary data.</text>
</comment>
<evidence type="ECO:0000313" key="3">
    <source>
        <dbReference type="Proteomes" id="UP001165122"/>
    </source>
</evidence>
<name>A0A9W7AZZ0_9STRA</name>
<gene>
    <name evidence="2" type="ORF">TrLO_g6263</name>
</gene>
<keyword evidence="3" id="KW-1185">Reference proteome</keyword>
<evidence type="ECO:0008006" key="4">
    <source>
        <dbReference type="Google" id="ProtNLM"/>
    </source>
</evidence>
<sequence length="375" mass="41043">MFSKLCMIIFLSAGVAADNARDLVETAVGLPGKVGDDSACVNPGTCTEPDPTLYPFVGGRTALVPRQQWVESGGFCGALSIQSIAMTYGAYISQDLVRKAAPYQSGSHGDDTLGYEISTQNILPCLSNLNLNYDSWDSDKQPVPQGQAYLSWLKKQLSAGAGIVQFVLCAGDEHYIPQDDAPPLYFDHIEPFFKIYSKHPLSDSTVYNDDILVHGSDYSPDGDENLGYFRTFDSLLDDTDMQGNCANAGTEWKQNEMYPCLYKNQTYGTAITGLVNSKNLISTSLQVNATSEPDVREGNDPVLFQATLLIGVESGISKGSYVVSRFDGIDDFKNQKRSAAYEVECEEDSTEPLEHVDKVLFLSSSSVYYTVEKSN</sequence>
<evidence type="ECO:0000256" key="1">
    <source>
        <dbReference type="SAM" id="SignalP"/>
    </source>
</evidence>
<dbReference type="EMBL" id="BRXW01000919">
    <property type="protein sequence ID" value="GMH79591.1"/>
    <property type="molecule type" value="Genomic_DNA"/>
</dbReference>
<reference evidence="3" key="1">
    <citation type="journal article" date="2023" name="Commun. Biol.">
        <title>Genome analysis of Parmales, the sister group of diatoms, reveals the evolutionary specialization of diatoms from phago-mixotrophs to photoautotrophs.</title>
        <authorList>
            <person name="Ban H."/>
            <person name="Sato S."/>
            <person name="Yoshikawa S."/>
            <person name="Yamada K."/>
            <person name="Nakamura Y."/>
            <person name="Ichinomiya M."/>
            <person name="Sato N."/>
            <person name="Blanc-Mathieu R."/>
            <person name="Endo H."/>
            <person name="Kuwata A."/>
            <person name="Ogata H."/>
        </authorList>
    </citation>
    <scope>NUCLEOTIDE SEQUENCE [LARGE SCALE GENOMIC DNA]</scope>
    <source>
        <strain evidence="3">NIES 3700</strain>
    </source>
</reference>
<keyword evidence="1" id="KW-0732">Signal</keyword>
<protein>
    <recommendedName>
        <fullName evidence="4">Peptidase C1A papain C-terminal domain-containing protein</fullName>
    </recommendedName>
</protein>
<evidence type="ECO:0000313" key="2">
    <source>
        <dbReference type="EMBL" id="GMH79591.1"/>
    </source>
</evidence>
<feature type="signal peptide" evidence="1">
    <location>
        <begin position="1"/>
        <end position="17"/>
    </location>
</feature>
<accession>A0A9W7AZZ0</accession>
<proteinExistence type="predicted"/>
<feature type="chain" id="PRO_5040736986" description="Peptidase C1A papain C-terminal domain-containing protein" evidence="1">
    <location>
        <begin position="18"/>
        <end position="375"/>
    </location>
</feature>
<dbReference type="OrthoDB" id="188379at2759"/>
<dbReference type="AlphaFoldDB" id="A0A9W7AZZ0"/>
<dbReference type="Proteomes" id="UP001165122">
    <property type="component" value="Unassembled WGS sequence"/>
</dbReference>
<organism evidence="2 3">
    <name type="scientific">Triparma laevis f. longispina</name>
    <dbReference type="NCBI Taxonomy" id="1714387"/>
    <lineage>
        <taxon>Eukaryota</taxon>
        <taxon>Sar</taxon>
        <taxon>Stramenopiles</taxon>
        <taxon>Ochrophyta</taxon>
        <taxon>Bolidophyceae</taxon>
        <taxon>Parmales</taxon>
        <taxon>Triparmaceae</taxon>
        <taxon>Triparma</taxon>
    </lineage>
</organism>